<evidence type="ECO:0000259" key="2">
    <source>
        <dbReference type="PROSITE" id="PS50883"/>
    </source>
</evidence>
<evidence type="ECO:0000313" key="3">
    <source>
        <dbReference type="EMBL" id="KTD23440.1"/>
    </source>
</evidence>
<feature type="transmembrane region" description="Helical" evidence="1">
    <location>
        <begin position="236"/>
        <end position="257"/>
    </location>
</feature>
<reference evidence="3 4" key="1">
    <citation type="submission" date="2015-11" db="EMBL/GenBank/DDBJ databases">
        <title>Genomic analysis of 38 Legionella species identifies large and diverse effector repertoires.</title>
        <authorList>
            <person name="Burstein D."/>
            <person name="Amaro F."/>
            <person name="Zusman T."/>
            <person name="Lifshitz Z."/>
            <person name="Cohen O."/>
            <person name="Gilbert J.A."/>
            <person name="Pupko T."/>
            <person name="Shuman H.A."/>
            <person name="Segal G."/>
        </authorList>
    </citation>
    <scope>NUCLEOTIDE SEQUENCE [LARGE SCALE GENOMIC DNA]</scope>
    <source>
        <strain evidence="3 4">ATCC 49751</strain>
    </source>
</reference>
<dbReference type="EMBL" id="LNYI01000014">
    <property type="protein sequence ID" value="KTD23440.1"/>
    <property type="molecule type" value="Genomic_DNA"/>
</dbReference>
<sequence length="520" mass="60248">MKKNSHSDPTTAEQALNILWMLLTISFLTVALYYQWKHNQSKTHHKVQVIADQTRAKLDDLIERLLTSAYSLPLYGRELPSCQKELLPLLQTMTFNNPLISGLVIRNENNEIICSTLAENYSLPSFTNEGPTLFGPLKMDQLKENVFLLQQKLGHYYLGIYVLEKLIQNVLNSVPPEIVYAGLFNTKAKEIVLQYGKDPLATSQPALYMAEAPLQHLDNFKVILVGDRKQFRKYSIFHIVIATLFVFFISFLLYIHLRRILNRRFSLTHALNNAIRHHDFQPLYQPIIDISKNTYCGAEILLRWQTEMKQVMPEFFIDEAEQSGLIIPITLQVLEKALQESQELLKTHPDFHLALNVSAIHFSHPNFFTEFFNLCERYKIKPQQLMIELTERQLLDQDNEELIAKMHELRNRGHFLAIDDFGTGHASIKYLQHFPFSHLKIDKIFIHAIGTGAITEYLNKSIIHMANSLQLEIIAEGVETKEQVTFLQQYKVKLMQGWYFEKAVAFDQLVKIMGGNKENE</sequence>
<dbReference type="RefSeq" id="WP_051546162.1">
    <property type="nucleotide sequence ID" value="NZ_CAAAJD010000014.1"/>
</dbReference>
<dbReference type="SMART" id="SM00052">
    <property type="entry name" value="EAL"/>
    <property type="match status" value="1"/>
</dbReference>
<name>A0A0W0VTC2_9GAMM</name>
<dbReference type="GO" id="GO:0071111">
    <property type="term" value="F:cyclic-guanylate-specific phosphodiesterase activity"/>
    <property type="evidence" value="ECO:0007669"/>
    <property type="project" value="InterPro"/>
</dbReference>
<dbReference type="InterPro" id="IPR050706">
    <property type="entry name" value="Cyclic-di-GMP_PDE-like"/>
</dbReference>
<dbReference type="eggNOG" id="COG4943">
    <property type="taxonomic scope" value="Bacteria"/>
</dbReference>
<dbReference type="AlphaFoldDB" id="A0A0W0VTC2"/>
<dbReference type="SUPFAM" id="SSF141868">
    <property type="entry name" value="EAL domain-like"/>
    <property type="match status" value="1"/>
</dbReference>
<dbReference type="InterPro" id="IPR035919">
    <property type="entry name" value="EAL_sf"/>
</dbReference>
<evidence type="ECO:0000313" key="4">
    <source>
        <dbReference type="Proteomes" id="UP000054869"/>
    </source>
</evidence>
<accession>A0A0W0VTC2</accession>
<dbReference type="PANTHER" id="PTHR33121">
    <property type="entry name" value="CYCLIC DI-GMP PHOSPHODIESTERASE PDEF"/>
    <property type="match status" value="1"/>
</dbReference>
<dbReference type="STRING" id="45067.Llan_0811"/>
<dbReference type="InterPro" id="IPR001633">
    <property type="entry name" value="EAL_dom"/>
</dbReference>
<dbReference type="Proteomes" id="UP000054869">
    <property type="component" value="Unassembled WGS sequence"/>
</dbReference>
<comment type="caution">
    <text evidence="3">The sequence shown here is derived from an EMBL/GenBank/DDBJ whole genome shotgun (WGS) entry which is preliminary data.</text>
</comment>
<gene>
    <name evidence="3" type="ORF">Llan_0811</name>
</gene>
<keyword evidence="1" id="KW-0812">Transmembrane</keyword>
<keyword evidence="1" id="KW-0472">Membrane</keyword>
<protein>
    <submittedName>
        <fullName evidence="3">Rtn protein</fullName>
    </submittedName>
</protein>
<dbReference type="PROSITE" id="PS50883">
    <property type="entry name" value="EAL"/>
    <property type="match status" value="1"/>
</dbReference>
<keyword evidence="1" id="KW-1133">Transmembrane helix</keyword>
<keyword evidence="4" id="KW-1185">Reference proteome</keyword>
<dbReference type="OrthoDB" id="675397at2"/>
<feature type="domain" description="EAL" evidence="2">
    <location>
        <begin position="264"/>
        <end position="517"/>
    </location>
</feature>
<dbReference type="PATRIC" id="fig|45067.4.peg.841"/>
<evidence type="ECO:0000256" key="1">
    <source>
        <dbReference type="SAM" id="Phobius"/>
    </source>
</evidence>
<organism evidence="3 4">
    <name type="scientific">Legionella lansingensis</name>
    <dbReference type="NCBI Taxonomy" id="45067"/>
    <lineage>
        <taxon>Bacteria</taxon>
        <taxon>Pseudomonadati</taxon>
        <taxon>Pseudomonadota</taxon>
        <taxon>Gammaproteobacteria</taxon>
        <taxon>Legionellales</taxon>
        <taxon>Legionellaceae</taxon>
        <taxon>Legionella</taxon>
    </lineage>
</organism>
<dbReference type="CDD" id="cd01948">
    <property type="entry name" value="EAL"/>
    <property type="match status" value="1"/>
</dbReference>
<proteinExistence type="predicted"/>
<dbReference type="Gene3D" id="3.20.20.450">
    <property type="entry name" value="EAL domain"/>
    <property type="match status" value="1"/>
</dbReference>
<feature type="transmembrane region" description="Helical" evidence="1">
    <location>
        <begin position="15"/>
        <end position="36"/>
    </location>
</feature>
<dbReference type="PANTHER" id="PTHR33121:SF79">
    <property type="entry name" value="CYCLIC DI-GMP PHOSPHODIESTERASE PDED-RELATED"/>
    <property type="match status" value="1"/>
</dbReference>
<dbReference type="Pfam" id="PF00563">
    <property type="entry name" value="EAL"/>
    <property type="match status" value="1"/>
</dbReference>